<dbReference type="EMBL" id="CAJVQC010005073">
    <property type="protein sequence ID" value="CAG8548867.1"/>
    <property type="molecule type" value="Genomic_DNA"/>
</dbReference>
<reference evidence="1" key="1">
    <citation type="submission" date="2021-06" db="EMBL/GenBank/DDBJ databases">
        <authorList>
            <person name="Kallberg Y."/>
            <person name="Tangrot J."/>
            <person name="Rosling A."/>
        </authorList>
    </citation>
    <scope>NUCLEOTIDE SEQUENCE</scope>
    <source>
        <strain evidence="1">MA461A</strain>
    </source>
</reference>
<sequence length="162" mass="18458">MSNENENDLTHNNLLYFALLLMLSSFTLPNSYSDNNGGRKSFMLSKKFYNSITNNQNIDINFLILYSDDGSYNTLNDNLNKTVLSTNNFDNELDSIEEKYMKTKSKKHSRIDQSSPSSSKLSKNDTQSINKFLEAISQIKLGTSTIQKTDKDVTKLISKMKI</sequence>
<organism evidence="1 2">
    <name type="scientific">Racocetra persica</name>
    <dbReference type="NCBI Taxonomy" id="160502"/>
    <lineage>
        <taxon>Eukaryota</taxon>
        <taxon>Fungi</taxon>
        <taxon>Fungi incertae sedis</taxon>
        <taxon>Mucoromycota</taxon>
        <taxon>Glomeromycotina</taxon>
        <taxon>Glomeromycetes</taxon>
        <taxon>Diversisporales</taxon>
        <taxon>Gigasporaceae</taxon>
        <taxon>Racocetra</taxon>
    </lineage>
</organism>
<gene>
    <name evidence="1" type="ORF">RPERSI_LOCUS3873</name>
</gene>
<accession>A0ACA9LT17</accession>
<dbReference type="Proteomes" id="UP000789920">
    <property type="component" value="Unassembled WGS sequence"/>
</dbReference>
<keyword evidence="2" id="KW-1185">Reference proteome</keyword>
<comment type="caution">
    <text evidence="1">The sequence shown here is derived from an EMBL/GenBank/DDBJ whole genome shotgun (WGS) entry which is preliminary data.</text>
</comment>
<name>A0ACA9LT17_9GLOM</name>
<protein>
    <submittedName>
        <fullName evidence="1">32259_t:CDS:1</fullName>
    </submittedName>
</protein>
<proteinExistence type="predicted"/>
<evidence type="ECO:0000313" key="2">
    <source>
        <dbReference type="Proteomes" id="UP000789920"/>
    </source>
</evidence>
<evidence type="ECO:0000313" key="1">
    <source>
        <dbReference type="EMBL" id="CAG8548867.1"/>
    </source>
</evidence>